<sequence>MHSNKALVIVGSLGVGSLAQTFSDPSCSSSWIALEAAAPQPASEIFGILPDPASILRDPAGYASALCAAAAGLPPSGLSDFAEWGQSLLYFASVEISSYDALATSCFNTDSKEGAAATSYLHSIVSQTVPLCQETTAPSSTGYQPNATATITSAPNRTPMPLRRIR</sequence>
<evidence type="ECO:0000256" key="1">
    <source>
        <dbReference type="SAM" id="MobiDB-lite"/>
    </source>
</evidence>
<proteinExistence type="predicted"/>
<dbReference type="EMBL" id="JAWHQM010000029">
    <property type="protein sequence ID" value="KAK5633002.1"/>
    <property type="molecule type" value="Genomic_DNA"/>
</dbReference>
<feature type="signal peptide" evidence="2">
    <location>
        <begin position="1"/>
        <end position="19"/>
    </location>
</feature>
<feature type="chain" id="PRO_5042911716" evidence="2">
    <location>
        <begin position="20"/>
        <end position="166"/>
    </location>
</feature>
<dbReference type="AlphaFoldDB" id="A0AAN7Z796"/>
<comment type="caution">
    <text evidence="3">The sequence shown here is derived from an EMBL/GenBank/DDBJ whole genome shotgun (WGS) entry which is preliminary data.</text>
</comment>
<protein>
    <submittedName>
        <fullName evidence="3">Uncharacterized protein</fullName>
    </submittedName>
</protein>
<dbReference type="Proteomes" id="UP001305414">
    <property type="component" value="Unassembled WGS sequence"/>
</dbReference>
<keyword evidence="2" id="KW-0732">Signal</keyword>
<evidence type="ECO:0000313" key="3">
    <source>
        <dbReference type="EMBL" id="KAK5633002.1"/>
    </source>
</evidence>
<name>A0AAN7Z796_9PEZI</name>
<evidence type="ECO:0000313" key="4">
    <source>
        <dbReference type="Proteomes" id="UP001305414"/>
    </source>
</evidence>
<evidence type="ECO:0000256" key="2">
    <source>
        <dbReference type="SAM" id="SignalP"/>
    </source>
</evidence>
<feature type="region of interest" description="Disordered" evidence="1">
    <location>
        <begin position="136"/>
        <end position="166"/>
    </location>
</feature>
<accession>A0AAN7Z796</accession>
<reference evidence="3 4" key="1">
    <citation type="submission" date="2023-10" db="EMBL/GenBank/DDBJ databases">
        <title>Draft genome sequence of Xylaria bambusicola isolate GMP-LS, the root and basal stem rot pathogen of sugarcane in Indonesia.</title>
        <authorList>
            <person name="Selvaraj P."/>
            <person name="Muralishankar V."/>
            <person name="Muruganantham S."/>
            <person name="Sp S."/>
            <person name="Haryani S."/>
            <person name="Lau K.J.X."/>
            <person name="Naqvi N.I."/>
        </authorList>
    </citation>
    <scope>NUCLEOTIDE SEQUENCE [LARGE SCALE GENOMIC DNA]</scope>
    <source>
        <strain evidence="3">GMP-LS</strain>
    </source>
</reference>
<gene>
    <name evidence="3" type="ORF">RRF57_008716</name>
</gene>
<organism evidence="3 4">
    <name type="scientific">Xylaria bambusicola</name>
    <dbReference type="NCBI Taxonomy" id="326684"/>
    <lineage>
        <taxon>Eukaryota</taxon>
        <taxon>Fungi</taxon>
        <taxon>Dikarya</taxon>
        <taxon>Ascomycota</taxon>
        <taxon>Pezizomycotina</taxon>
        <taxon>Sordariomycetes</taxon>
        <taxon>Xylariomycetidae</taxon>
        <taxon>Xylariales</taxon>
        <taxon>Xylariaceae</taxon>
        <taxon>Xylaria</taxon>
    </lineage>
</organism>
<feature type="compositionally biased region" description="Polar residues" evidence="1">
    <location>
        <begin position="136"/>
        <end position="156"/>
    </location>
</feature>
<keyword evidence="4" id="KW-1185">Reference proteome</keyword>